<feature type="transmembrane region" description="Helical" evidence="2">
    <location>
        <begin position="198"/>
        <end position="220"/>
    </location>
</feature>
<organism evidence="3 4">
    <name type="scientific">Streptomyces lutosisoli</name>
    <dbReference type="NCBI Taxonomy" id="2665721"/>
    <lineage>
        <taxon>Bacteria</taxon>
        <taxon>Bacillati</taxon>
        <taxon>Actinomycetota</taxon>
        <taxon>Actinomycetes</taxon>
        <taxon>Kitasatosporales</taxon>
        <taxon>Streptomycetaceae</taxon>
        <taxon>Streptomyces</taxon>
    </lineage>
</organism>
<keyword evidence="4" id="KW-1185">Reference proteome</keyword>
<feature type="region of interest" description="Disordered" evidence="1">
    <location>
        <begin position="557"/>
        <end position="588"/>
    </location>
</feature>
<feature type="transmembrane region" description="Helical" evidence="2">
    <location>
        <begin position="163"/>
        <end position="186"/>
    </location>
</feature>
<dbReference type="RefSeq" id="WP_381256248.1">
    <property type="nucleotide sequence ID" value="NZ_JBHTBI010000015.1"/>
</dbReference>
<dbReference type="Proteomes" id="UP001596957">
    <property type="component" value="Unassembled WGS sequence"/>
</dbReference>
<feature type="transmembrane region" description="Helical" evidence="2">
    <location>
        <begin position="117"/>
        <end position="143"/>
    </location>
</feature>
<accession>A0ABW2VN15</accession>
<gene>
    <name evidence="3" type="ORF">ACFQZP_26920</name>
</gene>
<dbReference type="EMBL" id="JBHTEC010000001">
    <property type="protein sequence ID" value="MFD0285249.1"/>
    <property type="molecule type" value="Genomic_DNA"/>
</dbReference>
<keyword evidence="2" id="KW-1133">Transmembrane helix</keyword>
<evidence type="ECO:0008006" key="5">
    <source>
        <dbReference type="Google" id="ProtNLM"/>
    </source>
</evidence>
<evidence type="ECO:0000256" key="1">
    <source>
        <dbReference type="SAM" id="MobiDB-lite"/>
    </source>
</evidence>
<comment type="caution">
    <text evidence="3">The sequence shown here is derived from an EMBL/GenBank/DDBJ whole genome shotgun (WGS) entry which is preliminary data.</text>
</comment>
<evidence type="ECO:0000313" key="3">
    <source>
        <dbReference type="EMBL" id="MFD0285249.1"/>
    </source>
</evidence>
<reference evidence="4" key="1">
    <citation type="journal article" date="2019" name="Int. J. Syst. Evol. Microbiol.">
        <title>The Global Catalogue of Microorganisms (GCM) 10K type strain sequencing project: providing services to taxonomists for standard genome sequencing and annotation.</title>
        <authorList>
            <consortium name="The Broad Institute Genomics Platform"/>
            <consortium name="The Broad Institute Genome Sequencing Center for Infectious Disease"/>
            <person name="Wu L."/>
            <person name="Ma J."/>
        </authorList>
    </citation>
    <scope>NUCLEOTIDE SEQUENCE [LARGE SCALE GENOMIC DNA]</scope>
    <source>
        <strain evidence="4">CGMCC 4.7198</strain>
    </source>
</reference>
<evidence type="ECO:0000256" key="2">
    <source>
        <dbReference type="SAM" id="Phobius"/>
    </source>
</evidence>
<keyword evidence="2" id="KW-0812">Transmembrane</keyword>
<evidence type="ECO:0000313" key="4">
    <source>
        <dbReference type="Proteomes" id="UP001596957"/>
    </source>
</evidence>
<name>A0ABW2VN15_9ACTN</name>
<protein>
    <recommendedName>
        <fullName evidence="5">Integral membrane protein</fullName>
    </recommendedName>
</protein>
<keyword evidence="2" id="KW-0472">Membrane</keyword>
<proteinExistence type="predicted"/>
<feature type="compositionally biased region" description="Polar residues" evidence="1">
    <location>
        <begin position="557"/>
        <end position="571"/>
    </location>
</feature>
<feature type="compositionally biased region" description="Low complexity" evidence="1">
    <location>
        <begin position="576"/>
        <end position="588"/>
    </location>
</feature>
<sequence length="588" mass="64954">MPEVPVEQPATWRTGYAERDPIPDTAVTRQLAASVHDRPHRLKQLRVLMERPRDRALGRRGRDIPRLGRFAGEQLARWALSEVLFTEKRPVPSYGFELAPVLTHCVAARRQWRLRAAVLVTVVVATGVRYPFGVAGIAVVALLHMWLRGGKVGRILKWGTTSIVSFVLLGLVVLAAYQLAGTYAPLLRQSLRQGERAALLLALAVTAVYLLDRWVAWGYVIAVRQEREKVGSTPLAAPLAAKKIKAAEVTETWQTIAYRSNWSSYGFVGAGHMTWPKGQSRIQLKAAGGDDEDDGSGRQHHELDGLRDFEADDLMDEVRDELERLRGVLIETHSLPNCDVSEMYGVPESEWKKLPTAPAERWPEADEMIRGARGAPSSVSGRRYLAAQVVSWEGQIVVTVFAHAALEGRTLHFITRPHIMTPLLKETAVGARRGWALAGDLLLVPLHAVGDAVDLAHRSYQVVRRSLGLLKNRDGGGPARFDDDGGKPVSLREYCSQPSVEDMHQWEDVLRHASILQTWMFARVRVFLHEHGAELGEFDKQMAAVINQTVVIGNDNKVMTSSAGGDSSQRQDGAEKAAAGPAEPSKKE</sequence>